<gene>
    <name evidence="1" type="ORF">HWN40_03780</name>
</gene>
<evidence type="ECO:0000313" key="1">
    <source>
        <dbReference type="EMBL" id="QLC49441.1"/>
    </source>
</evidence>
<dbReference type="AlphaFoldDB" id="A0A7D5I4A0"/>
<dbReference type="EMBL" id="CP058215">
    <property type="protein sequence ID" value="QLC49441.1"/>
    <property type="molecule type" value="Genomic_DNA"/>
</dbReference>
<dbReference type="OrthoDB" id="120192at2157"/>
<keyword evidence="2" id="KW-1185">Reference proteome</keyword>
<organism evidence="1 2">
    <name type="scientific">Methanolobus zinderi</name>
    <dbReference type="NCBI Taxonomy" id="536044"/>
    <lineage>
        <taxon>Archaea</taxon>
        <taxon>Methanobacteriati</taxon>
        <taxon>Methanobacteriota</taxon>
        <taxon>Stenosarchaea group</taxon>
        <taxon>Methanomicrobia</taxon>
        <taxon>Methanosarcinales</taxon>
        <taxon>Methanosarcinaceae</taxon>
        <taxon>Methanolobus</taxon>
    </lineage>
</organism>
<sequence length="130" mass="15098">MFEIIAVDISGRHRVDDYYLMVCAAVAASVTPDHVEKVNQISIRSFREDSAPDVPMVVRMIEDTVSEIRFEGTIVTEPGDMYNRPQWLIDSMFTMDFKYEESLSERRCMEITHHVSLSARNLLLRELNIR</sequence>
<evidence type="ECO:0000313" key="2">
    <source>
        <dbReference type="Proteomes" id="UP000509594"/>
    </source>
</evidence>
<reference evidence="1 2" key="1">
    <citation type="submission" date="2020-06" db="EMBL/GenBank/DDBJ databases">
        <title>Methanolobus halotolerans sp. nov., isolated from a saline lake Tus in Siberia.</title>
        <authorList>
            <person name="Shen Y."/>
            <person name="Chen S.-C."/>
            <person name="Lai M.-C."/>
            <person name="Huang H.-H."/>
            <person name="Chiu H.-H."/>
            <person name="Tang S.-L."/>
            <person name="Rogozin D.Y."/>
            <person name="Degermendzhy A.G."/>
        </authorList>
    </citation>
    <scope>NUCLEOTIDE SEQUENCE [LARGE SCALE GENOMIC DNA]</scope>
    <source>
        <strain evidence="1 2">DSM 21339</strain>
    </source>
</reference>
<dbReference type="KEGG" id="mzi:HWN40_03780"/>
<name>A0A7D5I4A0_9EURY</name>
<dbReference type="RefSeq" id="WP_176964504.1">
    <property type="nucleotide sequence ID" value="NZ_CP058215.1"/>
</dbReference>
<dbReference type="PIRSF" id="PIRSF021940">
    <property type="entry name" value="UCP021940"/>
    <property type="match status" value="1"/>
</dbReference>
<protein>
    <submittedName>
        <fullName evidence="1">DUF2209 domain-containing protein</fullName>
    </submittedName>
</protein>
<accession>A0A7D5I4A0</accession>
<dbReference type="GeneID" id="55820765"/>
<dbReference type="Proteomes" id="UP000509594">
    <property type="component" value="Chromosome"/>
</dbReference>
<proteinExistence type="predicted"/>
<dbReference type="InterPro" id="IPR014514">
    <property type="entry name" value="UCP021940"/>
</dbReference>
<dbReference type="Pfam" id="PF09974">
    <property type="entry name" value="DUF2209"/>
    <property type="match status" value="1"/>
</dbReference>